<dbReference type="Gene3D" id="1.10.630.10">
    <property type="entry name" value="Cytochrome P450"/>
    <property type="match status" value="1"/>
</dbReference>
<organism evidence="1 2">
    <name type="scientific">Sphagnurus paluster</name>
    <dbReference type="NCBI Taxonomy" id="117069"/>
    <lineage>
        <taxon>Eukaryota</taxon>
        <taxon>Fungi</taxon>
        <taxon>Dikarya</taxon>
        <taxon>Basidiomycota</taxon>
        <taxon>Agaricomycotina</taxon>
        <taxon>Agaricomycetes</taxon>
        <taxon>Agaricomycetidae</taxon>
        <taxon>Agaricales</taxon>
        <taxon>Tricholomatineae</taxon>
        <taxon>Lyophyllaceae</taxon>
        <taxon>Sphagnurus</taxon>
    </lineage>
</organism>
<dbReference type="AlphaFoldDB" id="A0A9P7GNE1"/>
<sequence>MLPIFYGIANKIHTSIGKQVADGPQEIDILRWMTRAALEMIGQSGLGYSFDSLEDNQSESAYTKFVKELLSTAFTLKFAIEFLLTTAVKIGTPSFRRACIRLFPNKNLHKLRDTVDLMERTSVEIMEGKKRALEKGDEALKEQVSQGKDIISILSKPCLAPALSPTNPLFSVKANLEASEHDRLDDEEVIG</sequence>
<dbReference type="SUPFAM" id="SSF48264">
    <property type="entry name" value="Cytochrome P450"/>
    <property type="match status" value="1"/>
</dbReference>
<reference evidence="1" key="2">
    <citation type="submission" date="2021-10" db="EMBL/GenBank/DDBJ databases">
        <title>Phylogenomics reveals ancestral predisposition of the termite-cultivated fungus Termitomyces towards a domesticated lifestyle.</title>
        <authorList>
            <person name="Auxier B."/>
            <person name="Grum-Grzhimaylo A."/>
            <person name="Cardenas M.E."/>
            <person name="Lodge J.D."/>
            <person name="Laessoe T."/>
            <person name="Pedersen O."/>
            <person name="Smith M.E."/>
            <person name="Kuyper T.W."/>
            <person name="Franco-Molano E.A."/>
            <person name="Baroni T.J."/>
            <person name="Aanen D.K."/>
        </authorList>
    </citation>
    <scope>NUCLEOTIDE SEQUENCE</scope>
    <source>
        <strain evidence="1">D49</strain>
    </source>
</reference>
<dbReference type="OrthoDB" id="1470350at2759"/>
<dbReference type="Pfam" id="PF00067">
    <property type="entry name" value="p450"/>
    <property type="match status" value="1"/>
</dbReference>
<dbReference type="EMBL" id="JABCKI010000538">
    <property type="protein sequence ID" value="KAG5650152.1"/>
    <property type="molecule type" value="Genomic_DNA"/>
</dbReference>
<evidence type="ECO:0000313" key="1">
    <source>
        <dbReference type="EMBL" id="KAG5650152.1"/>
    </source>
</evidence>
<protein>
    <submittedName>
        <fullName evidence="1">Uncharacterized protein</fullName>
    </submittedName>
</protein>
<dbReference type="InterPro" id="IPR001128">
    <property type="entry name" value="Cyt_P450"/>
</dbReference>
<proteinExistence type="predicted"/>
<keyword evidence="2" id="KW-1185">Reference proteome</keyword>
<dbReference type="GO" id="GO:0016705">
    <property type="term" value="F:oxidoreductase activity, acting on paired donors, with incorporation or reduction of molecular oxygen"/>
    <property type="evidence" value="ECO:0007669"/>
    <property type="project" value="InterPro"/>
</dbReference>
<dbReference type="GO" id="GO:0004497">
    <property type="term" value="F:monooxygenase activity"/>
    <property type="evidence" value="ECO:0007669"/>
    <property type="project" value="InterPro"/>
</dbReference>
<dbReference type="GO" id="GO:0005506">
    <property type="term" value="F:iron ion binding"/>
    <property type="evidence" value="ECO:0007669"/>
    <property type="project" value="InterPro"/>
</dbReference>
<comment type="caution">
    <text evidence="1">The sequence shown here is derived from an EMBL/GenBank/DDBJ whole genome shotgun (WGS) entry which is preliminary data.</text>
</comment>
<gene>
    <name evidence="1" type="ORF">H0H81_000518</name>
</gene>
<accession>A0A9P7GNE1</accession>
<reference evidence="1" key="1">
    <citation type="submission" date="2021-02" db="EMBL/GenBank/DDBJ databases">
        <authorList>
            <person name="Nieuwenhuis M."/>
            <person name="Van De Peppel L.J.J."/>
        </authorList>
    </citation>
    <scope>NUCLEOTIDE SEQUENCE</scope>
    <source>
        <strain evidence="1">D49</strain>
    </source>
</reference>
<name>A0A9P7GNE1_9AGAR</name>
<dbReference type="InterPro" id="IPR036396">
    <property type="entry name" value="Cyt_P450_sf"/>
</dbReference>
<evidence type="ECO:0000313" key="2">
    <source>
        <dbReference type="Proteomes" id="UP000717328"/>
    </source>
</evidence>
<dbReference type="Proteomes" id="UP000717328">
    <property type="component" value="Unassembled WGS sequence"/>
</dbReference>
<dbReference type="GO" id="GO:0020037">
    <property type="term" value="F:heme binding"/>
    <property type="evidence" value="ECO:0007669"/>
    <property type="project" value="InterPro"/>
</dbReference>